<feature type="compositionally biased region" description="Polar residues" evidence="1">
    <location>
        <begin position="89"/>
        <end position="101"/>
    </location>
</feature>
<dbReference type="SUPFAM" id="SSF52949">
    <property type="entry name" value="Macro domain-like"/>
    <property type="match status" value="1"/>
</dbReference>
<feature type="region of interest" description="Disordered" evidence="1">
    <location>
        <begin position="87"/>
        <end position="126"/>
    </location>
</feature>
<sequence length="309" mass="33587">MSAAALKRRNELRAVAAETKAILPQVLDQLKPLDTIASSSHHLRTLQPLRPENCPIIKLPATDPEAGRKRTRIRVYDQDTFDAALDLQPGTTITSLTTHPNPSLEPTSASEPPPNTEPNTSPSPASIAKPVAVLNLASERRPGGGWLNGALAQEEALCFRSSLSLTLHSHYYPIPVLGAIYSPTILLIRNSIVISIAAIRRPVVGRDGRYAKEGDRKLIKGNIRVVLRIAASHGHRKLVLGALGCGAFRNPPEEVASCFLEVFREEEFSGGWWEDVVFAVLDNAREDRGGKDGEGNFGVFYRALDGVVV</sequence>
<reference evidence="3" key="1">
    <citation type="journal article" date="2020" name="Stud. Mycol.">
        <title>101 Dothideomycetes genomes: a test case for predicting lifestyles and emergence of pathogens.</title>
        <authorList>
            <person name="Haridas S."/>
            <person name="Albert R."/>
            <person name="Binder M."/>
            <person name="Bloem J."/>
            <person name="Labutti K."/>
            <person name="Salamov A."/>
            <person name="Andreopoulos B."/>
            <person name="Baker S."/>
            <person name="Barry K."/>
            <person name="Bills G."/>
            <person name="Bluhm B."/>
            <person name="Cannon C."/>
            <person name="Castanera R."/>
            <person name="Culley D."/>
            <person name="Daum C."/>
            <person name="Ezra D."/>
            <person name="Gonzalez J."/>
            <person name="Henrissat B."/>
            <person name="Kuo A."/>
            <person name="Liang C."/>
            <person name="Lipzen A."/>
            <person name="Lutzoni F."/>
            <person name="Magnuson J."/>
            <person name="Mondo S."/>
            <person name="Nolan M."/>
            <person name="Ohm R."/>
            <person name="Pangilinan J."/>
            <person name="Park H.-J."/>
            <person name="Ramirez L."/>
            <person name="Alfaro M."/>
            <person name="Sun H."/>
            <person name="Tritt A."/>
            <person name="Yoshinaga Y."/>
            <person name="Zwiers L.-H."/>
            <person name="Turgeon B."/>
            <person name="Goodwin S."/>
            <person name="Spatafora J."/>
            <person name="Crous P."/>
            <person name="Grigoriev I."/>
        </authorList>
    </citation>
    <scope>NUCLEOTIDE SEQUENCE</scope>
    <source>
        <strain evidence="3">CBS 207.26</strain>
    </source>
</reference>
<feature type="compositionally biased region" description="Low complexity" evidence="1">
    <location>
        <begin position="117"/>
        <end position="126"/>
    </location>
</feature>
<dbReference type="PANTHER" id="PTHR35596">
    <property type="entry name" value="DUF2263 DOMAIN-CONTAINING PROTEIN"/>
    <property type="match status" value="1"/>
</dbReference>
<dbReference type="NCBIfam" id="TIGR02452">
    <property type="entry name" value="TIGR02452 family protein"/>
    <property type="match status" value="1"/>
</dbReference>
<proteinExistence type="predicted"/>
<dbReference type="OrthoDB" id="9985428at2759"/>
<dbReference type="Pfam" id="PF10021">
    <property type="entry name" value="PARG_cat_microb"/>
    <property type="match status" value="1"/>
</dbReference>
<evidence type="ECO:0000313" key="3">
    <source>
        <dbReference type="EMBL" id="KAF2177928.1"/>
    </source>
</evidence>
<dbReference type="InterPro" id="IPR012664">
    <property type="entry name" value="CHP02452"/>
</dbReference>
<feature type="domain" description="Microbial-type PARG catalytic" evidence="2">
    <location>
        <begin position="63"/>
        <end position="189"/>
    </location>
</feature>
<dbReference type="EMBL" id="ML994681">
    <property type="protein sequence ID" value="KAF2177928.1"/>
    <property type="molecule type" value="Genomic_DNA"/>
</dbReference>
<protein>
    <recommendedName>
        <fullName evidence="2">Microbial-type PARG catalytic domain-containing protein</fullName>
    </recommendedName>
</protein>
<dbReference type="Gene3D" id="3.40.220.10">
    <property type="entry name" value="Leucine Aminopeptidase, subunit E, domain 1"/>
    <property type="match status" value="1"/>
</dbReference>
<dbReference type="InterPro" id="IPR019261">
    <property type="entry name" value="PARG_cat_microbial"/>
</dbReference>
<gene>
    <name evidence="3" type="ORF">K469DRAFT_732212</name>
</gene>
<dbReference type="Proteomes" id="UP000800200">
    <property type="component" value="Unassembled WGS sequence"/>
</dbReference>
<organism evidence="3 4">
    <name type="scientific">Zopfia rhizophila CBS 207.26</name>
    <dbReference type="NCBI Taxonomy" id="1314779"/>
    <lineage>
        <taxon>Eukaryota</taxon>
        <taxon>Fungi</taxon>
        <taxon>Dikarya</taxon>
        <taxon>Ascomycota</taxon>
        <taxon>Pezizomycotina</taxon>
        <taxon>Dothideomycetes</taxon>
        <taxon>Dothideomycetes incertae sedis</taxon>
        <taxon>Zopfiaceae</taxon>
        <taxon>Zopfia</taxon>
    </lineage>
</organism>
<evidence type="ECO:0000256" key="1">
    <source>
        <dbReference type="SAM" id="MobiDB-lite"/>
    </source>
</evidence>
<dbReference type="InterPro" id="IPR043472">
    <property type="entry name" value="Macro_dom-like"/>
</dbReference>
<dbReference type="PANTHER" id="PTHR35596:SF1">
    <property type="entry name" value="MICROBIAL-TYPE PARG CATALYTIC DOMAIN-CONTAINING PROTEIN"/>
    <property type="match status" value="1"/>
</dbReference>
<accession>A0A6A6DHK3</accession>
<keyword evidence="4" id="KW-1185">Reference proteome</keyword>
<evidence type="ECO:0000313" key="4">
    <source>
        <dbReference type="Proteomes" id="UP000800200"/>
    </source>
</evidence>
<dbReference type="AlphaFoldDB" id="A0A6A6DHK3"/>
<evidence type="ECO:0000259" key="2">
    <source>
        <dbReference type="Pfam" id="PF10021"/>
    </source>
</evidence>
<name>A0A6A6DHK3_9PEZI</name>